<dbReference type="Gene3D" id="1.10.8.350">
    <property type="entry name" value="Bacterial muramidase"/>
    <property type="match status" value="1"/>
</dbReference>
<feature type="domain" description="Transglycosylase SLT" evidence="2">
    <location>
        <begin position="26"/>
        <end position="324"/>
    </location>
</feature>
<dbReference type="OrthoDB" id="9808544at2"/>
<organism evidence="3 4">
    <name type="scientific">Puniceispirillum marinum (strain IMCC1322)</name>
    <dbReference type="NCBI Taxonomy" id="488538"/>
    <lineage>
        <taxon>Bacteria</taxon>
        <taxon>Pseudomonadati</taxon>
        <taxon>Pseudomonadota</taxon>
        <taxon>Alphaproteobacteria</taxon>
        <taxon>Candidatus Puniceispirillales</taxon>
        <taxon>Candidatus Puniceispirillaceae</taxon>
        <taxon>Candidatus Puniceispirillum</taxon>
    </lineage>
</organism>
<dbReference type="STRING" id="488538.SAR116_0353"/>
<reference evidence="3 4" key="1">
    <citation type="journal article" date="2010" name="J. Bacteriol.">
        <title>Complete genome sequence of "Candidatus Puniceispirillum marinum" IMCC1322, a representative of the SAR116 clade in the Alphaproteobacteria.</title>
        <authorList>
            <person name="Oh H.M."/>
            <person name="Kwon K.K."/>
            <person name="Kang I."/>
            <person name="Kang S.G."/>
            <person name="Lee J.H."/>
            <person name="Kim S.J."/>
            <person name="Cho J.C."/>
        </authorList>
    </citation>
    <scope>NUCLEOTIDE SEQUENCE [LARGE SCALE GENOMIC DNA]</scope>
    <source>
        <strain evidence="3 4">IMCC1322</strain>
    </source>
</reference>
<dbReference type="NCBIfam" id="TIGR02283">
    <property type="entry name" value="MltB_2"/>
    <property type="match status" value="1"/>
</dbReference>
<dbReference type="AlphaFoldDB" id="D5BQ98"/>
<keyword evidence="1" id="KW-0732">Signal</keyword>
<dbReference type="RefSeq" id="WP_013045226.1">
    <property type="nucleotide sequence ID" value="NC_014010.1"/>
</dbReference>
<evidence type="ECO:0000259" key="2">
    <source>
        <dbReference type="Pfam" id="PF13406"/>
    </source>
</evidence>
<name>D5BQ98_PUNMI</name>
<keyword evidence="3" id="KW-0378">Hydrolase</keyword>
<keyword evidence="3" id="KW-0326">Glycosidase</keyword>
<dbReference type="InterPro" id="IPR031304">
    <property type="entry name" value="SLT_2"/>
</dbReference>
<dbReference type="CAZy" id="GH103">
    <property type="family name" value="Glycoside Hydrolase Family 103"/>
</dbReference>
<feature type="chain" id="PRO_5003069167" evidence="1">
    <location>
        <begin position="23"/>
        <end position="327"/>
    </location>
</feature>
<protein>
    <submittedName>
        <fullName evidence="3">Membrane-bound lytic murein transglycosylase B</fullName>
        <ecNumber evidence="3">3.2.1.-</ecNumber>
    </submittedName>
</protein>
<dbReference type="InterPro" id="IPR023346">
    <property type="entry name" value="Lysozyme-like_dom_sf"/>
</dbReference>
<sequence length="327" mass="36664">MTRFFIVGLASICLLFVHPAFAQSQSFEQWLAEFRIDAKARGISDKIFDEALGDAKPIPRVIELDRNQPEFKMTFDEYLGKVVSKARQRIAAKKMIEHDDILTKVSKKYGVQKRFIITFWGVETSFGRYLGSFNVPHSLATLAYDGRRSAYFRKELLNALQILEEGHITAANMKGSWAGAMGQSQFMPSSFLSYAVDWHGDGQRDIWATTEDVFASTAYYLSQAGWRDDRTWGRKVSIPSNFTMNGKTAKQLADAKTNVKLAKWSSAGVLAADESALPTADFKARLIMPSGSDGPAFLVYSNFDSILAWNRSNYYALAIGHLSDTLR</sequence>
<dbReference type="Proteomes" id="UP000007460">
    <property type="component" value="Chromosome"/>
</dbReference>
<dbReference type="HOGENOM" id="CLU_035402_0_1_5"/>
<feature type="signal peptide" evidence="1">
    <location>
        <begin position="1"/>
        <end position="22"/>
    </location>
</feature>
<dbReference type="SUPFAM" id="SSF53955">
    <property type="entry name" value="Lysozyme-like"/>
    <property type="match status" value="1"/>
</dbReference>
<dbReference type="Gene3D" id="1.10.530.10">
    <property type="match status" value="1"/>
</dbReference>
<dbReference type="GO" id="GO:0008933">
    <property type="term" value="F:peptidoglycan lytic transglycosylase activity"/>
    <property type="evidence" value="ECO:0007669"/>
    <property type="project" value="TreeGrafter"/>
</dbReference>
<dbReference type="GO" id="GO:0009253">
    <property type="term" value="P:peptidoglycan catabolic process"/>
    <property type="evidence" value="ECO:0007669"/>
    <property type="project" value="TreeGrafter"/>
</dbReference>
<dbReference type="PANTHER" id="PTHR30163:SF8">
    <property type="entry name" value="LYTIC MUREIN TRANSGLYCOSYLASE"/>
    <property type="match status" value="1"/>
</dbReference>
<dbReference type="Pfam" id="PF13406">
    <property type="entry name" value="SLT_2"/>
    <property type="match status" value="1"/>
</dbReference>
<gene>
    <name evidence="3" type="ordered locus">SAR116_0353</name>
</gene>
<accession>D5BQ98</accession>
<dbReference type="GO" id="GO:0016798">
    <property type="term" value="F:hydrolase activity, acting on glycosyl bonds"/>
    <property type="evidence" value="ECO:0007669"/>
    <property type="project" value="UniProtKB-KW"/>
</dbReference>
<evidence type="ECO:0000313" key="4">
    <source>
        <dbReference type="Proteomes" id="UP000007460"/>
    </source>
</evidence>
<dbReference type="KEGG" id="apb:SAR116_0353"/>
<dbReference type="eggNOG" id="COG2951">
    <property type="taxonomic scope" value="Bacteria"/>
</dbReference>
<dbReference type="InterPro" id="IPR011970">
    <property type="entry name" value="MltB_2"/>
</dbReference>
<dbReference type="EC" id="3.2.1.-" evidence="3"/>
<dbReference type="FunFam" id="1.10.8.350:FF:000001">
    <property type="entry name" value="Lytic murein transglycosylase B"/>
    <property type="match status" value="1"/>
</dbReference>
<dbReference type="EMBL" id="CP001751">
    <property type="protein sequence ID" value="ADE38596.1"/>
    <property type="molecule type" value="Genomic_DNA"/>
</dbReference>
<evidence type="ECO:0000313" key="3">
    <source>
        <dbReference type="EMBL" id="ADE38596.1"/>
    </source>
</evidence>
<dbReference type="InterPro" id="IPR043426">
    <property type="entry name" value="MltB-like"/>
</dbReference>
<proteinExistence type="predicted"/>
<keyword evidence="4" id="KW-1185">Reference proteome</keyword>
<dbReference type="PANTHER" id="PTHR30163">
    <property type="entry name" value="MEMBRANE-BOUND LYTIC MUREIN TRANSGLYCOSYLASE B"/>
    <property type="match status" value="1"/>
</dbReference>
<evidence type="ECO:0000256" key="1">
    <source>
        <dbReference type="SAM" id="SignalP"/>
    </source>
</evidence>